<dbReference type="eggNOG" id="arCOG02884">
    <property type="taxonomic scope" value="Archaea"/>
</dbReference>
<gene>
    <name evidence="3" type="ordered locus">Pogu_2041</name>
</gene>
<dbReference type="Pfam" id="PF07760">
    <property type="entry name" value="DUF1616"/>
    <property type="match status" value="1"/>
</dbReference>
<proteinExistence type="predicted"/>
<organism evidence="3 4">
    <name type="scientific">Pyrobaculum oguniense (strain DSM 13380 / JCM 10595 / TE7)</name>
    <dbReference type="NCBI Taxonomy" id="698757"/>
    <lineage>
        <taxon>Archaea</taxon>
        <taxon>Thermoproteota</taxon>
        <taxon>Thermoprotei</taxon>
        <taxon>Thermoproteales</taxon>
        <taxon>Thermoproteaceae</taxon>
        <taxon>Pyrobaculum</taxon>
    </lineage>
</organism>
<accession>H6QB71</accession>
<feature type="domain" description="DUF1616" evidence="2">
    <location>
        <begin position="116"/>
        <end position="238"/>
    </location>
</feature>
<dbReference type="HOGENOM" id="CLU_929448_0_0_2"/>
<keyword evidence="1" id="KW-1133">Transmembrane helix</keyword>
<evidence type="ECO:0000313" key="3">
    <source>
        <dbReference type="EMBL" id="AFA40068.1"/>
    </source>
</evidence>
<dbReference type="EMBL" id="CP003316">
    <property type="protein sequence ID" value="AFA40068.1"/>
    <property type="molecule type" value="Genomic_DNA"/>
</dbReference>
<evidence type="ECO:0000259" key="2">
    <source>
        <dbReference type="Pfam" id="PF07760"/>
    </source>
</evidence>
<dbReference type="KEGG" id="pog:Pogu_2041"/>
<feature type="transmembrane region" description="Helical" evidence="1">
    <location>
        <begin position="113"/>
        <end position="133"/>
    </location>
</feature>
<dbReference type="InterPro" id="IPR011674">
    <property type="entry name" value="DUF1616"/>
</dbReference>
<keyword evidence="1" id="KW-0472">Membrane</keyword>
<evidence type="ECO:0000313" key="4">
    <source>
        <dbReference type="Proteomes" id="UP000009062"/>
    </source>
</evidence>
<dbReference type="AlphaFoldDB" id="H6QB71"/>
<feature type="transmembrane region" description="Helical" evidence="1">
    <location>
        <begin position="54"/>
        <end position="77"/>
    </location>
</feature>
<keyword evidence="4" id="KW-1185">Reference proteome</keyword>
<evidence type="ECO:0000256" key="1">
    <source>
        <dbReference type="SAM" id="Phobius"/>
    </source>
</evidence>
<name>H6QB71_PYROT</name>
<protein>
    <recommendedName>
        <fullName evidence="2">DUF1616 domain-containing protein</fullName>
    </recommendedName>
</protein>
<keyword evidence="1" id="KW-0812">Transmembrane</keyword>
<reference evidence="3 4" key="1">
    <citation type="journal article" date="2012" name="Stand. Genomic Sci.">
        <title>Complete genome sequence of Pyrobaculum oguniense.</title>
        <authorList>
            <person name="Bernick D.L."/>
            <person name="Karplus K."/>
            <person name="Lui L.M."/>
            <person name="Coker J.K."/>
            <person name="Murphy J.N."/>
            <person name="Chan P.P."/>
            <person name="Cozen A.E."/>
            <person name="Lowe T.M."/>
        </authorList>
    </citation>
    <scope>NUCLEOTIDE SEQUENCE [LARGE SCALE GENOMIC DNA]</scope>
    <source>
        <strain evidence="3 4">TE7</strain>
    </source>
</reference>
<dbReference type="STRING" id="698757.Pogu_2041"/>
<sequence>MDLFEAYRLLVEAASAGADVRPLAEAFNKALAGEPLSPDFAQAARQLADEARRAALLGYIAAAAALLAVGAAAYFLYRYRRIILGWLWLKIWGSGYLKKGNGTPNTLLFDEEVSAVAAAVAVVAVALAVAVALSPGAAEPFSALGLLGPGGKIGGYPDVVQRGQPITLHAYVYNHMGTPMWYVVYVKVDNSTAEPPLPTPPLLTMQRLLLHNESWVQPFTISLNTTGRQRLVLELWAYYPNGTLAYTGRWNQLWIRAK</sequence>
<dbReference type="Proteomes" id="UP000009062">
    <property type="component" value="Chromosome"/>
</dbReference>